<feature type="compositionally biased region" description="Basic and acidic residues" evidence="1">
    <location>
        <begin position="189"/>
        <end position="207"/>
    </location>
</feature>
<accession>A0A4D6KHL5</accession>
<sequence length="502" mass="58189">MSSESELEDYLEDLVSDFEEYYPEDVEEMDGIFKTYRGMDFRKPIQLEIFYIEDPIPAYALVKTHDDNRDDFEIIINGPFDGKNFIEEADSVLESPRWQQPVEKSRISHRRDVDGTGLVKRRRLLRDLFSVFVETVEDSIFQDYDKSAYTQLDLGRFGWGYVIIGDILELDPTDISIVQLEGLFDSVDEDRSTEEPDSSPPERDRDGLGTYFYKPIWVGSEPEQSFKDKILNEPNREKEAQLNLNIQEIDVYIRQDGFICVDESDPQKALNILNSIFSASLYTTEPFLAATVDDLVEVRIESQDDTTEIRPIGSPERIERKIIEPYYNVQNEDHFRSRDLVSRDIVETETLEAVVDLAESICADEDLQEKAKSLLQAYTHHKNGEFRQSYLLTWIAIEQHINQFLDSHLKNTVGVNHDRRKKVTSSANWTSTHKIEVLEMSNAISNTQYDSLNKMRKKRNNVVHDMETVSQNESSEIIGFAHSLMKEELSEEDILKSDLDIE</sequence>
<evidence type="ECO:0000313" key="2">
    <source>
        <dbReference type="EMBL" id="QCD66259.1"/>
    </source>
</evidence>
<dbReference type="KEGG" id="halz:E5139_11615"/>
<evidence type="ECO:0000313" key="3">
    <source>
        <dbReference type="Proteomes" id="UP000297053"/>
    </source>
</evidence>
<dbReference type="AlphaFoldDB" id="A0A4D6KHL5"/>
<dbReference type="Proteomes" id="UP000297053">
    <property type="component" value="Chromosome"/>
</dbReference>
<gene>
    <name evidence="2" type="ORF">E5139_11615</name>
</gene>
<proteinExistence type="predicted"/>
<organism evidence="2 3">
    <name type="scientific">Halomicrobium mukohataei</name>
    <dbReference type="NCBI Taxonomy" id="57705"/>
    <lineage>
        <taxon>Archaea</taxon>
        <taxon>Methanobacteriati</taxon>
        <taxon>Methanobacteriota</taxon>
        <taxon>Stenosarchaea group</taxon>
        <taxon>Halobacteria</taxon>
        <taxon>Halobacteriales</taxon>
        <taxon>Haloarculaceae</taxon>
        <taxon>Halomicrobium</taxon>
    </lineage>
</organism>
<dbReference type="OMA" id="HHARPIN"/>
<dbReference type="EMBL" id="CP039375">
    <property type="protein sequence ID" value="QCD66259.1"/>
    <property type="molecule type" value="Genomic_DNA"/>
</dbReference>
<reference evidence="2 3" key="1">
    <citation type="submission" date="2019-04" db="EMBL/GenBank/DDBJ databases">
        <title>Complete genome sequence of Arthrobacter sp. ZXY-2 associated with effective atrazine degradation and salt adaptation.</title>
        <authorList>
            <person name="Zhao X."/>
        </authorList>
    </citation>
    <scope>NUCLEOTIDE SEQUENCE [LARGE SCALE GENOMIC DNA]</scope>
    <source>
        <strain evidence="3">ZP60</strain>
    </source>
</reference>
<feature type="region of interest" description="Disordered" evidence="1">
    <location>
        <begin position="188"/>
        <end position="209"/>
    </location>
</feature>
<evidence type="ECO:0000256" key="1">
    <source>
        <dbReference type="SAM" id="MobiDB-lite"/>
    </source>
</evidence>
<name>A0A4D6KHL5_9EURY</name>
<protein>
    <submittedName>
        <fullName evidence="2">Uncharacterized protein</fullName>
    </submittedName>
</protein>
<dbReference type="GeneID" id="42179593"/>
<reference evidence="2 3" key="2">
    <citation type="submission" date="2019-04" db="EMBL/GenBank/DDBJ databases">
        <authorList>
            <person name="Yang S."/>
            <person name="Wei W."/>
        </authorList>
    </citation>
    <scope>NUCLEOTIDE SEQUENCE [LARGE SCALE GENOMIC DNA]</scope>
    <source>
        <strain evidence="3">ZP60</strain>
    </source>
</reference>
<dbReference type="RefSeq" id="WP_015762656.1">
    <property type="nucleotide sequence ID" value="NZ_CP039375.1"/>
</dbReference>